<evidence type="ECO:0000313" key="2">
    <source>
        <dbReference type="Proteomes" id="UP000053989"/>
    </source>
</evidence>
<proteinExistence type="predicted"/>
<reference evidence="1 2" key="1">
    <citation type="submission" date="2014-04" db="EMBL/GenBank/DDBJ databases">
        <authorList>
            <consortium name="DOE Joint Genome Institute"/>
            <person name="Kuo A."/>
            <person name="Kohler A."/>
            <person name="Nagy L.G."/>
            <person name="Floudas D."/>
            <person name="Copeland A."/>
            <person name="Barry K.W."/>
            <person name="Cichocki N."/>
            <person name="Veneault-Fourrey C."/>
            <person name="LaButti K."/>
            <person name="Lindquist E.A."/>
            <person name="Lipzen A."/>
            <person name="Lundell T."/>
            <person name="Morin E."/>
            <person name="Murat C."/>
            <person name="Sun H."/>
            <person name="Tunlid A."/>
            <person name="Henrissat B."/>
            <person name="Grigoriev I.V."/>
            <person name="Hibbett D.S."/>
            <person name="Martin F."/>
            <person name="Nordberg H.P."/>
            <person name="Cantor M.N."/>
            <person name="Hua S.X."/>
        </authorList>
    </citation>
    <scope>NUCLEOTIDE SEQUENCE [LARGE SCALE GENOMIC DNA]</scope>
    <source>
        <strain evidence="1 2">Foug A</strain>
    </source>
</reference>
<dbReference type="EMBL" id="KN822095">
    <property type="protein sequence ID" value="KIM57815.1"/>
    <property type="molecule type" value="Genomic_DNA"/>
</dbReference>
<evidence type="ECO:0000313" key="1">
    <source>
        <dbReference type="EMBL" id="KIM57815.1"/>
    </source>
</evidence>
<keyword evidence="2" id="KW-1185">Reference proteome</keyword>
<protein>
    <submittedName>
        <fullName evidence="1">Uncharacterized protein</fullName>
    </submittedName>
</protein>
<organism evidence="1 2">
    <name type="scientific">Scleroderma citrinum Foug A</name>
    <dbReference type="NCBI Taxonomy" id="1036808"/>
    <lineage>
        <taxon>Eukaryota</taxon>
        <taxon>Fungi</taxon>
        <taxon>Dikarya</taxon>
        <taxon>Basidiomycota</taxon>
        <taxon>Agaricomycotina</taxon>
        <taxon>Agaricomycetes</taxon>
        <taxon>Agaricomycetidae</taxon>
        <taxon>Boletales</taxon>
        <taxon>Sclerodermatineae</taxon>
        <taxon>Sclerodermataceae</taxon>
        <taxon>Scleroderma</taxon>
    </lineage>
</organism>
<accession>A0A0C3DAP8</accession>
<reference evidence="2" key="2">
    <citation type="submission" date="2015-01" db="EMBL/GenBank/DDBJ databases">
        <title>Evolutionary Origins and Diversification of the Mycorrhizal Mutualists.</title>
        <authorList>
            <consortium name="DOE Joint Genome Institute"/>
            <consortium name="Mycorrhizal Genomics Consortium"/>
            <person name="Kohler A."/>
            <person name="Kuo A."/>
            <person name="Nagy L.G."/>
            <person name="Floudas D."/>
            <person name="Copeland A."/>
            <person name="Barry K.W."/>
            <person name="Cichocki N."/>
            <person name="Veneault-Fourrey C."/>
            <person name="LaButti K."/>
            <person name="Lindquist E.A."/>
            <person name="Lipzen A."/>
            <person name="Lundell T."/>
            <person name="Morin E."/>
            <person name="Murat C."/>
            <person name="Riley R."/>
            <person name="Ohm R."/>
            <person name="Sun H."/>
            <person name="Tunlid A."/>
            <person name="Henrissat B."/>
            <person name="Grigoriev I.V."/>
            <person name="Hibbett D.S."/>
            <person name="Martin F."/>
        </authorList>
    </citation>
    <scope>NUCLEOTIDE SEQUENCE [LARGE SCALE GENOMIC DNA]</scope>
    <source>
        <strain evidence="2">Foug A</strain>
    </source>
</reference>
<sequence length="63" mass="6844">MGTMRTACKIVNAEGLFCGVTIHSSFLSNRCATADRSALQRALEPVTTINRCSGIPNRYLRGL</sequence>
<gene>
    <name evidence="1" type="ORF">SCLCIDRAFT_1219067</name>
</gene>
<dbReference type="Proteomes" id="UP000053989">
    <property type="component" value="Unassembled WGS sequence"/>
</dbReference>
<dbReference type="AlphaFoldDB" id="A0A0C3DAP8"/>
<dbReference type="InParanoid" id="A0A0C3DAP8"/>
<dbReference type="HOGENOM" id="CLU_2887142_0_0_1"/>
<name>A0A0C3DAP8_9AGAM</name>